<feature type="region of interest" description="Disordered" evidence="1">
    <location>
        <begin position="44"/>
        <end position="66"/>
    </location>
</feature>
<dbReference type="RefSeq" id="XP_062765276.1">
    <property type="nucleotide sequence ID" value="XM_062905853.1"/>
</dbReference>
<evidence type="ECO:0000313" key="2">
    <source>
        <dbReference type="EMBL" id="KAK4665310.1"/>
    </source>
</evidence>
<gene>
    <name evidence="2" type="ORF">QC763_0061080</name>
</gene>
<accession>A0ABR0HB84</accession>
<evidence type="ECO:0008006" key="4">
    <source>
        <dbReference type="Google" id="ProtNLM"/>
    </source>
</evidence>
<dbReference type="GeneID" id="87925929"/>
<protein>
    <recommendedName>
        <fullName evidence="4">Transcription factor domain-containing protein</fullName>
    </recommendedName>
</protein>
<keyword evidence="3" id="KW-1185">Reference proteome</keyword>
<feature type="region of interest" description="Disordered" evidence="1">
    <location>
        <begin position="531"/>
        <end position="550"/>
    </location>
</feature>
<feature type="compositionally biased region" description="Polar residues" evidence="1">
    <location>
        <begin position="53"/>
        <end position="64"/>
    </location>
</feature>
<sequence>MAVIISYRLTSWNLPYVAYVKAFGKCHDQASPFGPAGTTPPYLNIPSPGAASSAHQTSDPSPTTKLVHHKRALDRSSLLLQGRHRELLTISSREDRITLTDYFHDFYMYSFVTAKYWGKGPRRWTPAVISALTLGSSDRRLEALQAPSQLCRWLIYVPRINYEHIPDIPDSNPDAERDDLDPNSLNFWQEWPSDPGSSYTEVIHESITHGSFSRIPSDTLPLSTQLITESVRQHSKAVELDAWKMAIMSGNVELLVTLWEKEEALPEKIADIHPIHLAATFLDGANTGCRMIAELISMLPWMYLRNYPLDDLDHTLLDKFMINILRSHTSVYPEEVSNAFNPPHRFPGEEKNNCGRWDADSPVIRALFCSGYSRIPNDWKHAFCHTAIQAICHSSIAIYGSSLSPDINALSGLFVRRCGHCGLQLKLGPLHALVVVTFYLAHRGMSGETLFGPLAILVCLMSIGADPLLKTNMSVEDILGTAEPDRCHHRPLDALDLMEAVPVSLQQTWTSKCHTGWLCITEIFRMHRDRPTAAVDDSSESDEESISEPHHPVCQLEERIIGAELHDEWLKWPRPKPKLALLWATIQAELLTYRRIKIGDGWMSENFSMTALNDWLEGKSATFKTPLVERDMLKEYSTCCGWFLCAGFPTPTAGDVCETHFMNMDIYDRTTFHPQQDITDTWMDMAMEEES</sequence>
<organism evidence="2 3">
    <name type="scientific">Podospora pseudopauciseta</name>
    <dbReference type="NCBI Taxonomy" id="2093780"/>
    <lineage>
        <taxon>Eukaryota</taxon>
        <taxon>Fungi</taxon>
        <taxon>Dikarya</taxon>
        <taxon>Ascomycota</taxon>
        <taxon>Pezizomycotina</taxon>
        <taxon>Sordariomycetes</taxon>
        <taxon>Sordariomycetidae</taxon>
        <taxon>Sordariales</taxon>
        <taxon>Podosporaceae</taxon>
        <taxon>Podospora</taxon>
    </lineage>
</organism>
<proteinExistence type="predicted"/>
<dbReference type="EMBL" id="JAFFHB010000005">
    <property type="protein sequence ID" value="KAK4665310.1"/>
    <property type="molecule type" value="Genomic_DNA"/>
</dbReference>
<reference evidence="2 3" key="1">
    <citation type="journal article" date="2023" name="bioRxiv">
        <title>High-quality genome assemblies of four members of thePodospora anserinaspecies complex.</title>
        <authorList>
            <person name="Ament-Velasquez S.L."/>
            <person name="Vogan A.A."/>
            <person name="Wallerman O."/>
            <person name="Hartmann F."/>
            <person name="Gautier V."/>
            <person name="Silar P."/>
            <person name="Giraud T."/>
            <person name="Johannesson H."/>
        </authorList>
    </citation>
    <scope>NUCLEOTIDE SEQUENCE [LARGE SCALE GENOMIC DNA]</scope>
    <source>
        <strain evidence="2 3">CBS 411.78</strain>
    </source>
</reference>
<evidence type="ECO:0000256" key="1">
    <source>
        <dbReference type="SAM" id="MobiDB-lite"/>
    </source>
</evidence>
<comment type="caution">
    <text evidence="2">The sequence shown here is derived from an EMBL/GenBank/DDBJ whole genome shotgun (WGS) entry which is preliminary data.</text>
</comment>
<evidence type="ECO:0000313" key="3">
    <source>
        <dbReference type="Proteomes" id="UP001326199"/>
    </source>
</evidence>
<name>A0ABR0HB84_9PEZI</name>
<feature type="compositionally biased region" description="Acidic residues" evidence="1">
    <location>
        <begin position="537"/>
        <end position="546"/>
    </location>
</feature>
<dbReference type="Proteomes" id="UP001326199">
    <property type="component" value="Unassembled WGS sequence"/>
</dbReference>